<name>A0A5M3W9Y7_9ACTN</name>
<comment type="caution">
    <text evidence="3">The sequence shown here is derived from an EMBL/GenBank/DDBJ whole genome shotgun (WGS) entry which is preliminary data.</text>
</comment>
<keyword evidence="2" id="KW-0812">Transmembrane</keyword>
<dbReference type="EMBL" id="BLAD01000116">
    <property type="protein sequence ID" value="GES05877.1"/>
    <property type="molecule type" value="Genomic_DNA"/>
</dbReference>
<organism evidence="3 4">
    <name type="scientific">Acrocarpospora corrugata</name>
    <dbReference type="NCBI Taxonomy" id="35763"/>
    <lineage>
        <taxon>Bacteria</taxon>
        <taxon>Bacillati</taxon>
        <taxon>Actinomycetota</taxon>
        <taxon>Actinomycetes</taxon>
        <taxon>Streptosporangiales</taxon>
        <taxon>Streptosporangiaceae</taxon>
        <taxon>Acrocarpospora</taxon>
    </lineage>
</organism>
<evidence type="ECO:0008006" key="5">
    <source>
        <dbReference type="Google" id="ProtNLM"/>
    </source>
</evidence>
<dbReference type="RefSeq" id="WP_155341837.1">
    <property type="nucleotide sequence ID" value="NZ_BAAABN010000051.1"/>
</dbReference>
<sequence length="123" mass="13412">MSEHLSSAADDRAGAEHDLDGRDFDDIVKTVTSPSPARSFRVGLVLGVVLAVATALLIIQNGRSVAMEWLMVNFTAPLWLFLLASAVSGAIIALLGRPLWHRARAQARLRKDAARQLRTIDRP</sequence>
<gene>
    <name evidence="3" type="ORF">Acor_79460</name>
</gene>
<feature type="region of interest" description="Disordered" evidence="1">
    <location>
        <begin position="1"/>
        <end position="20"/>
    </location>
</feature>
<reference evidence="3 4" key="1">
    <citation type="submission" date="2019-10" db="EMBL/GenBank/DDBJ databases">
        <title>Whole genome shotgun sequence of Acrocarpospora corrugata NBRC 13972.</title>
        <authorList>
            <person name="Ichikawa N."/>
            <person name="Kimura A."/>
            <person name="Kitahashi Y."/>
            <person name="Komaki H."/>
            <person name="Oguchi A."/>
        </authorList>
    </citation>
    <scope>NUCLEOTIDE SEQUENCE [LARGE SCALE GENOMIC DNA]</scope>
    <source>
        <strain evidence="3 4">NBRC 13972</strain>
    </source>
</reference>
<proteinExistence type="predicted"/>
<keyword evidence="2" id="KW-0472">Membrane</keyword>
<evidence type="ECO:0000313" key="3">
    <source>
        <dbReference type="EMBL" id="GES05877.1"/>
    </source>
</evidence>
<accession>A0A5M3W9Y7</accession>
<dbReference type="Proteomes" id="UP000334990">
    <property type="component" value="Unassembled WGS sequence"/>
</dbReference>
<protein>
    <recommendedName>
        <fullName evidence="5">Lipopolysaccharide assembly protein A domain-containing protein</fullName>
    </recommendedName>
</protein>
<keyword evidence="4" id="KW-1185">Reference proteome</keyword>
<feature type="transmembrane region" description="Helical" evidence="2">
    <location>
        <begin position="39"/>
        <end position="59"/>
    </location>
</feature>
<evidence type="ECO:0000256" key="2">
    <source>
        <dbReference type="SAM" id="Phobius"/>
    </source>
</evidence>
<evidence type="ECO:0000256" key="1">
    <source>
        <dbReference type="SAM" id="MobiDB-lite"/>
    </source>
</evidence>
<evidence type="ECO:0000313" key="4">
    <source>
        <dbReference type="Proteomes" id="UP000334990"/>
    </source>
</evidence>
<keyword evidence="2" id="KW-1133">Transmembrane helix</keyword>
<dbReference type="AlphaFoldDB" id="A0A5M3W9Y7"/>
<feature type="transmembrane region" description="Helical" evidence="2">
    <location>
        <begin position="79"/>
        <end position="100"/>
    </location>
</feature>